<reference evidence="11" key="2">
    <citation type="submission" date="2025-08" db="UniProtKB">
        <authorList>
            <consortium name="Ensembl"/>
        </authorList>
    </citation>
    <scope>IDENTIFICATION</scope>
</reference>
<keyword evidence="7 10" id="KW-0443">Lipid metabolism</keyword>
<sequence>TITVLHNSADKRTEGWLLVHSPVPVSCVFLSYLLIMWIGPRLMAHRQPVNIRALLIAYYLAMVCLSAYTFYEFTASSWLAGYNLLCQTVDYSESPLALRMANACWWFYLSQVIELSDTIFIILWKRNSQLTFLHVYHHGCMIFNWWARVKYVAGGQSFLSGLINSLVHMLMYLYYGLAALGPHMHKQLRWKRCLTFMQLLQFFIVTAHAAYSLYIDCDFPLSMNMLVLCYALSLTALFTKFCLQNYLKLSPIKKSSKYENKCPVRLHKNSAFKTR</sequence>
<reference evidence="11" key="3">
    <citation type="submission" date="2025-09" db="UniProtKB">
        <authorList>
            <consortium name="Ensembl"/>
        </authorList>
    </citation>
    <scope>IDENTIFICATION</scope>
</reference>
<keyword evidence="2 10" id="KW-0444">Lipid biosynthesis</keyword>
<evidence type="ECO:0000256" key="1">
    <source>
        <dbReference type="ARBA" id="ARBA00004141"/>
    </source>
</evidence>
<dbReference type="GeneTree" id="ENSGT01050000244838"/>
<dbReference type="GO" id="GO:0034626">
    <property type="term" value="P:fatty acid elongation, polyunsaturated fatty acid"/>
    <property type="evidence" value="ECO:0007669"/>
    <property type="project" value="TreeGrafter"/>
</dbReference>
<evidence type="ECO:0000313" key="12">
    <source>
        <dbReference type="Proteomes" id="UP001501920"/>
    </source>
</evidence>
<dbReference type="GO" id="GO:0019367">
    <property type="term" value="P:fatty acid elongation, saturated fatty acid"/>
    <property type="evidence" value="ECO:0007669"/>
    <property type="project" value="TreeGrafter"/>
</dbReference>
<comment type="similarity">
    <text evidence="10">Belongs to the ELO family.</text>
</comment>
<proteinExistence type="inferred from homology"/>
<dbReference type="GO" id="GO:0030148">
    <property type="term" value="P:sphingolipid biosynthetic process"/>
    <property type="evidence" value="ECO:0007669"/>
    <property type="project" value="TreeGrafter"/>
</dbReference>
<evidence type="ECO:0000256" key="10">
    <source>
        <dbReference type="RuleBase" id="RU361115"/>
    </source>
</evidence>
<accession>A0A3B4CZA2</accession>
<evidence type="ECO:0000256" key="9">
    <source>
        <dbReference type="ARBA" id="ARBA00023160"/>
    </source>
</evidence>
<dbReference type="PROSITE" id="PS01188">
    <property type="entry name" value="ELO"/>
    <property type="match status" value="1"/>
</dbReference>
<evidence type="ECO:0000256" key="5">
    <source>
        <dbReference type="ARBA" id="ARBA00022832"/>
    </source>
</evidence>
<comment type="subcellular location">
    <subcellularLocation>
        <location evidence="1">Membrane</location>
        <topology evidence="1">Multi-pass membrane protein</topology>
    </subcellularLocation>
</comment>
<keyword evidence="5 10" id="KW-0276">Fatty acid metabolism</keyword>
<dbReference type="PANTHER" id="PTHR11157">
    <property type="entry name" value="FATTY ACID ACYL TRANSFERASE-RELATED"/>
    <property type="match status" value="1"/>
</dbReference>
<keyword evidence="9 10" id="KW-0275">Fatty acid biosynthesis</keyword>
<comment type="catalytic activity">
    <reaction evidence="10">
        <text>a very-long-chain acyl-CoA + malonyl-CoA + H(+) = a very-long-chain 3-oxoacyl-CoA + CO2 + CoA</text>
        <dbReference type="Rhea" id="RHEA:32727"/>
        <dbReference type="ChEBI" id="CHEBI:15378"/>
        <dbReference type="ChEBI" id="CHEBI:16526"/>
        <dbReference type="ChEBI" id="CHEBI:57287"/>
        <dbReference type="ChEBI" id="CHEBI:57384"/>
        <dbReference type="ChEBI" id="CHEBI:90725"/>
        <dbReference type="ChEBI" id="CHEBI:90736"/>
        <dbReference type="EC" id="2.3.1.199"/>
    </reaction>
</comment>
<name>A0A3B4CZA2_PYGNA</name>
<keyword evidence="6 10" id="KW-1133">Transmembrane helix</keyword>
<evidence type="ECO:0000256" key="7">
    <source>
        <dbReference type="ARBA" id="ARBA00023098"/>
    </source>
</evidence>
<keyword evidence="8 10" id="KW-0472">Membrane</keyword>
<dbReference type="Ensembl" id="ENSPNAT00000037903.2">
    <property type="protein sequence ID" value="ENSPNAP00000015879.2"/>
    <property type="gene ID" value="ENSPNAG00000003707.2"/>
</dbReference>
<feature type="transmembrane region" description="Helical" evidence="10">
    <location>
        <begin position="51"/>
        <end position="71"/>
    </location>
</feature>
<feature type="transmembrane region" description="Helical" evidence="10">
    <location>
        <begin position="193"/>
        <end position="215"/>
    </location>
</feature>
<dbReference type="GO" id="GO:0042761">
    <property type="term" value="P:very long-chain fatty acid biosynthetic process"/>
    <property type="evidence" value="ECO:0007669"/>
    <property type="project" value="TreeGrafter"/>
</dbReference>
<dbReference type="InterPro" id="IPR002076">
    <property type="entry name" value="ELO_fam"/>
</dbReference>
<protein>
    <recommendedName>
        <fullName evidence="10">Elongation of very long chain fatty acids protein</fullName>
        <ecNumber evidence="10">2.3.1.199</ecNumber>
    </recommendedName>
    <alternativeName>
        <fullName evidence="10">Very-long-chain 3-oxoacyl-CoA synthase</fullName>
    </alternativeName>
</protein>
<evidence type="ECO:0000313" key="11">
    <source>
        <dbReference type="Ensembl" id="ENSPNAP00000015879.2"/>
    </source>
</evidence>
<feature type="transmembrane region" description="Helical" evidence="10">
    <location>
        <begin position="15"/>
        <end position="39"/>
    </location>
</feature>
<dbReference type="PANTHER" id="PTHR11157:SF145">
    <property type="entry name" value="ELONGATION OF VERY LONG CHAIN FATTY ACIDS PROTEIN"/>
    <property type="match status" value="1"/>
</dbReference>
<keyword evidence="12" id="KW-1185">Reference proteome</keyword>
<dbReference type="GO" id="GO:0009922">
    <property type="term" value="F:fatty acid elongase activity"/>
    <property type="evidence" value="ECO:0007669"/>
    <property type="project" value="UniProtKB-EC"/>
</dbReference>
<reference evidence="11 12" key="1">
    <citation type="submission" date="2020-10" db="EMBL/GenBank/DDBJ databases">
        <title>Pygocentrus nattereri (red-bellied piranha) genome, fPygNat1, primary haplotype.</title>
        <authorList>
            <person name="Myers G."/>
            <person name="Meyer A."/>
            <person name="Karagic N."/>
            <person name="Pippel M."/>
            <person name="Winkler S."/>
            <person name="Tracey A."/>
            <person name="Wood J."/>
            <person name="Formenti G."/>
            <person name="Howe K."/>
            <person name="Fedrigo O."/>
            <person name="Jarvis E.D."/>
        </authorList>
    </citation>
    <scope>NUCLEOTIDE SEQUENCE [LARGE SCALE GENOMIC DNA]</scope>
</reference>
<dbReference type="Proteomes" id="UP001501920">
    <property type="component" value="Chromosome 19"/>
</dbReference>
<keyword evidence="3 10" id="KW-0808">Transferase</keyword>
<dbReference type="GO" id="GO:0005789">
    <property type="term" value="C:endoplasmic reticulum membrane"/>
    <property type="evidence" value="ECO:0007669"/>
    <property type="project" value="TreeGrafter"/>
</dbReference>
<evidence type="ECO:0000256" key="8">
    <source>
        <dbReference type="ARBA" id="ARBA00023136"/>
    </source>
</evidence>
<evidence type="ECO:0000256" key="6">
    <source>
        <dbReference type="ARBA" id="ARBA00022989"/>
    </source>
</evidence>
<feature type="transmembrane region" description="Helical" evidence="10">
    <location>
        <begin position="221"/>
        <end position="243"/>
    </location>
</feature>
<evidence type="ECO:0000256" key="3">
    <source>
        <dbReference type="ARBA" id="ARBA00022679"/>
    </source>
</evidence>
<evidence type="ECO:0000256" key="2">
    <source>
        <dbReference type="ARBA" id="ARBA00022516"/>
    </source>
</evidence>
<evidence type="ECO:0000256" key="4">
    <source>
        <dbReference type="ARBA" id="ARBA00022692"/>
    </source>
</evidence>
<dbReference type="InterPro" id="IPR030457">
    <property type="entry name" value="ELO_CS"/>
</dbReference>
<dbReference type="AlphaFoldDB" id="A0A3B4CZA2"/>
<organism evidence="11 12">
    <name type="scientific">Pygocentrus nattereri</name>
    <name type="common">Red-bellied piranha</name>
    <dbReference type="NCBI Taxonomy" id="42514"/>
    <lineage>
        <taxon>Eukaryota</taxon>
        <taxon>Metazoa</taxon>
        <taxon>Chordata</taxon>
        <taxon>Craniata</taxon>
        <taxon>Vertebrata</taxon>
        <taxon>Euteleostomi</taxon>
        <taxon>Actinopterygii</taxon>
        <taxon>Neopterygii</taxon>
        <taxon>Teleostei</taxon>
        <taxon>Ostariophysi</taxon>
        <taxon>Characiformes</taxon>
        <taxon>Characoidei</taxon>
        <taxon>Pygocentrus</taxon>
    </lineage>
</organism>
<keyword evidence="4 10" id="KW-0812">Transmembrane</keyword>
<dbReference type="EC" id="2.3.1.199" evidence="10"/>
<feature type="transmembrane region" description="Helical" evidence="10">
    <location>
        <begin position="159"/>
        <end position="181"/>
    </location>
</feature>
<dbReference type="GO" id="GO:0034625">
    <property type="term" value="P:fatty acid elongation, monounsaturated fatty acid"/>
    <property type="evidence" value="ECO:0007669"/>
    <property type="project" value="TreeGrafter"/>
</dbReference>
<dbReference type="Pfam" id="PF01151">
    <property type="entry name" value="ELO"/>
    <property type="match status" value="1"/>
</dbReference>